<dbReference type="SMART" id="SM00260">
    <property type="entry name" value="CheW"/>
    <property type="match status" value="1"/>
</dbReference>
<dbReference type="EMBL" id="FQYO01000003">
    <property type="protein sequence ID" value="SHI77565.1"/>
    <property type="molecule type" value="Genomic_DNA"/>
</dbReference>
<evidence type="ECO:0000259" key="1">
    <source>
        <dbReference type="PROSITE" id="PS50851"/>
    </source>
</evidence>
<dbReference type="SUPFAM" id="SSF50341">
    <property type="entry name" value="CheW-like"/>
    <property type="match status" value="1"/>
</dbReference>
<dbReference type="GO" id="GO:0007165">
    <property type="term" value="P:signal transduction"/>
    <property type="evidence" value="ECO:0007669"/>
    <property type="project" value="InterPro"/>
</dbReference>
<proteinExistence type="predicted"/>
<feature type="domain" description="CheW-like" evidence="1">
    <location>
        <begin position="14"/>
        <end position="158"/>
    </location>
</feature>
<dbReference type="STRING" id="1447782.SAMN05444417_1641"/>
<dbReference type="OrthoDB" id="3291462at2"/>
<dbReference type="Gene3D" id="2.30.30.40">
    <property type="entry name" value="SH3 Domains"/>
    <property type="match status" value="1"/>
</dbReference>
<dbReference type="GO" id="GO:0005829">
    <property type="term" value="C:cytosol"/>
    <property type="evidence" value="ECO:0007669"/>
    <property type="project" value="TreeGrafter"/>
</dbReference>
<organism evidence="2 3">
    <name type="scientific">Wenxinia saemankumensis</name>
    <dbReference type="NCBI Taxonomy" id="1447782"/>
    <lineage>
        <taxon>Bacteria</taxon>
        <taxon>Pseudomonadati</taxon>
        <taxon>Pseudomonadota</taxon>
        <taxon>Alphaproteobacteria</taxon>
        <taxon>Rhodobacterales</taxon>
        <taxon>Roseobacteraceae</taxon>
        <taxon>Wenxinia</taxon>
    </lineage>
</organism>
<dbReference type="AlphaFoldDB" id="A0A1M6DWM4"/>
<protein>
    <submittedName>
        <fullName evidence="2">Purine-binding chemotaxis protein CheW</fullName>
    </submittedName>
</protein>
<evidence type="ECO:0000313" key="2">
    <source>
        <dbReference type="EMBL" id="SHI77565.1"/>
    </source>
</evidence>
<reference evidence="2 3" key="1">
    <citation type="submission" date="2016-11" db="EMBL/GenBank/DDBJ databases">
        <authorList>
            <person name="Jaros S."/>
            <person name="Januszkiewicz K."/>
            <person name="Wedrychowicz H."/>
        </authorList>
    </citation>
    <scope>NUCLEOTIDE SEQUENCE [LARGE SCALE GENOMIC DNA]</scope>
    <source>
        <strain evidence="2 3">DSM 100565</strain>
    </source>
</reference>
<dbReference type="InterPro" id="IPR002545">
    <property type="entry name" value="CheW-lke_dom"/>
</dbReference>
<dbReference type="Pfam" id="PF01584">
    <property type="entry name" value="CheW"/>
    <property type="match status" value="1"/>
</dbReference>
<dbReference type="Gene3D" id="2.40.50.180">
    <property type="entry name" value="CheA-289, Domain 4"/>
    <property type="match status" value="1"/>
</dbReference>
<dbReference type="PANTHER" id="PTHR22617">
    <property type="entry name" value="CHEMOTAXIS SENSOR HISTIDINE KINASE-RELATED"/>
    <property type="match status" value="1"/>
</dbReference>
<sequence>MSVPTHPAARGRADATMVTLSLGDELVAVPTAILREVIEPGPITRVPNAPGFATGLINVRGMVVPLTDLRIPLRMPIRPPDADTRILVLDLPLEGIPAIVGIMAEQVHEVTEVAGAALDEVPSVGARWPRRFVQAVGRKGPRFFIIPDLDAIFAEHLVGADPSRPNL</sequence>
<dbReference type="PANTHER" id="PTHR22617:SF23">
    <property type="entry name" value="CHEMOTAXIS PROTEIN CHEW"/>
    <property type="match status" value="1"/>
</dbReference>
<accession>A0A1M6DWM4</accession>
<dbReference type="InterPro" id="IPR036061">
    <property type="entry name" value="CheW-like_dom_sf"/>
</dbReference>
<name>A0A1M6DWM4_9RHOB</name>
<dbReference type="Proteomes" id="UP000184292">
    <property type="component" value="Unassembled WGS sequence"/>
</dbReference>
<dbReference type="RefSeq" id="WP_073328082.1">
    <property type="nucleotide sequence ID" value="NZ_FQYO01000003.1"/>
</dbReference>
<evidence type="ECO:0000313" key="3">
    <source>
        <dbReference type="Proteomes" id="UP000184292"/>
    </source>
</evidence>
<dbReference type="GO" id="GO:0006935">
    <property type="term" value="P:chemotaxis"/>
    <property type="evidence" value="ECO:0007669"/>
    <property type="project" value="InterPro"/>
</dbReference>
<gene>
    <name evidence="2" type="ORF">SAMN05444417_1641</name>
</gene>
<keyword evidence="3" id="KW-1185">Reference proteome</keyword>
<dbReference type="PROSITE" id="PS50851">
    <property type="entry name" value="CHEW"/>
    <property type="match status" value="1"/>
</dbReference>
<dbReference type="InterPro" id="IPR039315">
    <property type="entry name" value="CheW"/>
</dbReference>